<comment type="caution">
    <text evidence="1">The sequence shown here is derived from an EMBL/GenBank/DDBJ whole genome shotgun (WGS) entry which is preliminary data.</text>
</comment>
<name>A0AAV4MGZ9_CAEEX</name>
<dbReference type="AlphaFoldDB" id="A0AAV4MGZ9"/>
<dbReference type="Proteomes" id="UP001054945">
    <property type="component" value="Unassembled WGS sequence"/>
</dbReference>
<reference evidence="1 2" key="1">
    <citation type="submission" date="2021-06" db="EMBL/GenBank/DDBJ databases">
        <title>Caerostris extrusa draft genome.</title>
        <authorList>
            <person name="Kono N."/>
            <person name="Arakawa K."/>
        </authorList>
    </citation>
    <scope>NUCLEOTIDE SEQUENCE [LARGE SCALE GENOMIC DNA]</scope>
</reference>
<organism evidence="1 2">
    <name type="scientific">Caerostris extrusa</name>
    <name type="common">Bark spider</name>
    <name type="synonym">Caerostris bankana</name>
    <dbReference type="NCBI Taxonomy" id="172846"/>
    <lineage>
        <taxon>Eukaryota</taxon>
        <taxon>Metazoa</taxon>
        <taxon>Ecdysozoa</taxon>
        <taxon>Arthropoda</taxon>
        <taxon>Chelicerata</taxon>
        <taxon>Arachnida</taxon>
        <taxon>Araneae</taxon>
        <taxon>Araneomorphae</taxon>
        <taxon>Entelegynae</taxon>
        <taxon>Araneoidea</taxon>
        <taxon>Araneidae</taxon>
        <taxon>Caerostris</taxon>
    </lineage>
</organism>
<proteinExistence type="predicted"/>
<sequence length="66" mass="7305">MESPSPDMDTLLKGLLPEEGLLKTLPTAAREIMEVALNHYKPLSISLTKKESLSTCDPTFGITPWF</sequence>
<keyword evidence="2" id="KW-1185">Reference proteome</keyword>
<gene>
    <name evidence="1" type="ORF">CEXT_318781</name>
</gene>
<dbReference type="EMBL" id="BPLR01019732">
    <property type="protein sequence ID" value="GIX71178.1"/>
    <property type="molecule type" value="Genomic_DNA"/>
</dbReference>
<evidence type="ECO:0000313" key="2">
    <source>
        <dbReference type="Proteomes" id="UP001054945"/>
    </source>
</evidence>
<evidence type="ECO:0000313" key="1">
    <source>
        <dbReference type="EMBL" id="GIX71178.1"/>
    </source>
</evidence>
<accession>A0AAV4MGZ9</accession>
<protein>
    <submittedName>
        <fullName evidence="1">Uncharacterized protein</fullName>
    </submittedName>
</protein>